<protein>
    <submittedName>
        <fullName evidence="2">TadE/TadG family type IV pilus assembly protein</fullName>
    </submittedName>
</protein>
<dbReference type="Pfam" id="PF07811">
    <property type="entry name" value="TadE"/>
    <property type="match status" value="1"/>
</dbReference>
<accession>A0ABW1G7L4</accession>
<dbReference type="InterPro" id="IPR012495">
    <property type="entry name" value="TadE-like_dom"/>
</dbReference>
<reference evidence="3" key="1">
    <citation type="journal article" date="2019" name="Int. J. Syst. Evol. Microbiol.">
        <title>The Global Catalogue of Microorganisms (GCM) 10K type strain sequencing project: providing services to taxonomists for standard genome sequencing and annotation.</title>
        <authorList>
            <consortium name="The Broad Institute Genomics Platform"/>
            <consortium name="The Broad Institute Genome Sequencing Center for Infectious Disease"/>
            <person name="Wu L."/>
            <person name="Ma J."/>
        </authorList>
    </citation>
    <scope>NUCLEOTIDE SEQUENCE [LARGE SCALE GENOMIC DNA]</scope>
    <source>
        <strain evidence="3">JCM 4816</strain>
    </source>
</reference>
<sequence length="119" mass="12668">MSLSLAMVFPAVLLLVLLVVQGSLVWYDQQVAESAAREAGEAARAYQAPEGAGPAAAKAFLDRIGGTGTHRMIDVTRDGDQMVATVSFTARSLVPLWGGYQVRAQVRLPVEQFVPVGQP</sequence>
<organism evidence="2 3">
    <name type="scientific">Streptacidiphilus monticola</name>
    <dbReference type="NCBI Taxonomy" id="2161674"/>
    <lineage>
        <taxon>Bacteria</taxon>
        <taxon>Bacillati</taxon>
        <taxon>Actinomycetota</taxon>
        <taxon>Actinomycetes</taxon>
        <taxon>Kitasatosporales</taxon>
        <taxon>Streptomycetaceae</taxon>
        <taxon>Streptacidiphilus</taxon>
    </lineage>
</organism>
<name>A0ABW1G7L4_9ACTN</name>
<feature type="domain" description="TadE-like" evidence="1">
    <location>
        <begin position="5"/>
        <end position="39"/>
    </location>
</feature>
<evidence type="ECO:0000259" key="1">
    <source>
        <dbReference type="Pfam" id="PF07811"/>
    </source>
</evidence>
<evidence type="ECO:0000313" key="2">
    <source>
        <dbReference type="EMBL" id="MFC5910137.1"/>
    </source>
</evidence>
<dbReference type="Proteomes" id="UP001596174">
    <property type="component" value="Unassembled WGS sequence"/>
</dbReference>
<proteinExistence type="predicted"/>
<gene>
    <name evidence="2" type="ORF">ACFP3V_23320</name>
</gene>
<keyword evidence="3" id="KW-1185">Reference proteome</keyword>
<dbReference type="RefSeq" id="WP_380586770.1">
    <property type="nucleotide sequence ID" value="NZ_JBHSQJ010000102.1"/>
</dbReference>
<comment type="caution">
    <text evidence="2">The sequence shown here is derived from an EMBL/GenBank/DDBJ whole genome shotgun (WGS) entry which is preliminary data.</text>
</comment>
<dbReference type="EMBL" id="JBHSQJ010000102">
    <property type="protein sequence ID" value="MFC5910137.1"/>
    <property type="molecule type" value="Genomic_DNA"/>
</dbReference>
<evidence type="ECO:0000313" key="3">
    <source>
        <dbReference type="Proteomes" id="UP001596174"/>
    </source>
</evidence>